<feature type="region of interest" description="Disordered" evidence="1">
    <location>
        <begin position="50"/>
        <end position="74"/>
    </location>
</feature>
<comment type="caution">
    <text evidence="2">The sequence shown here is derived from an EMBL/GenBank/DDBJ whole genome shotgun (WGS) entry which is preliminary data.</text>
</comment>
<evidence type="ECO:0000256" key="1">
    <source>
        <dbReference type="SAM" id="MobiDB-lite"/>
    </source>
</evidence>
<dbReference type="EMBL" id="CADEAL010001046">
    <property type="protein sequence ID" value="CAB1428364.1"/>
    <property type="molecule type" value="Genomic_DNA"/>
</dbReference>
<proteinExistence type="predicted"/>
<name>A0A9N7UAR4_PLEPL</name>
<evidence type="ECO:0000313" key="3">
    <source>
        <dbReference type="Proteomes" id="UP001153269"/>
    </source>
</evidence>
<accession>A0A9N7UAR4</accession>
<protein>
    <submittedName>
        <fullName evidence="2">Uncharacterized protein</fullName>
    </submittedName>
</protein>
<dbReference type="AlphaFoldDB" id="A0A9N7UAR4"/>
<reference evidence="2" key="1">
    <citation type="submission" date="2020-03" db="EMBL/GenBank/DDBJ databases">
        <authorList>
            <person name="Weist P."/>
        </authorList>
    </citation>
    <scope>NUCLEOTIDE SEQUENCE</scope>
</reference>
<sequence>MLPRSSQTKPGSTLVARKLWSSVDSTRICSRGKRQHISVDEMKYVMNPDQLYGRRKAGETEGEQQASPPRPAELCYTSSGGRTVYCRGQGPRHMFTGPLRRAIVVKAHPVHAAATLKIISTKAPSALGPGGAHSNQIHKFKAQEDI</sequence>
<feature type="region of interest" description="Disordered" evidence="1">
    <location>
        <begin position="127"/>
        <end position="146"/>
    </location>
</feature>
<dbReference type="Proteomes" id="UP001153269">
    <property type="component" value="Unassembled WGS sequence"/>
</dbReference>
<keyword evidence="3" id="KW-1185">Reference proteome</keyword>
<gene>
    <name evidence="2" type="ORF">PLEPLA_LOCUS16330</name>
</gene>
<evidence type="ECO:0000313" key="2">
    <source>
        <dbReference type="EMBL" id="CAB1428364.1"/>
    </source>
</evidence>
<organism evidence="2 3">
    <name type="scientific">Pleuronectes platessa</name>
    <name type="common">European plaice</name>
    <dbReference type="NCBI Taxonomy" id="8262"/>
    <lineage>
        <taxon>Eukaryota</taxon>
        <taxon>Metazoa</taxon>
        <taxon>Chordata</taxon>
        <taxon>Craniata</taxon>
        <taxon>Vertebrata</taxon>
        <taxon>Euteleostomi</taxon>
        <taxon>Actinopterygii</taxon>
        <taxon>Neopterygii</taxon>
        <taxon>Teleostei</taxon>
        <taxon>Neoteleostei</taxon>
        <taxon>Acanthomorphata</taxon>
        <taxon>Carangaria</taxon>
        <taxon>Pleuronectiformes</taxon>
        <taxon>Pleuronectoidei</taxon>
        <taxon>Pleuronectidae</taxon>
        <taxon>Pleuronectes</taxon>
    </lineage>
</organism>